<keyword evidence="4" id="KW-0175">Coiled coil</keyword>
<dbReference type="PANTHER" id="PTHR10807:SF128">
    <property type="entry name" value="PHOSPHATIDYLINOSITOL-3,5-BISPHOSPHATE 3-PHOSPHATASE"/>
    <property type="match status" value="1"/>
</dbReference>
<dbReference type="Pfam" id="PF06602">
    <property type="entry name" value="Myotub-related"/>
    <property type="match status" value="1"/>
</dbReference>
<keyword evidence="8" id="KW-1185">Reference proteome</keyword>
<feature type="compositionally biased region" description="Low complexity" evidence="5">
    <location>
        <begin position="47"/>
        <end position="58"/>
    </location>
</feature>
<dbReference type="GO" id="GO:0016020">
    <property type="term" value="C:membrane"/>
    <property type="evidence" value="ECO:0007669"/>
    <property type="project" value="TreeGrafter"/>
</dbReference>
<dbReference type="EMBL" id="JAOPGA020001865">
    <property type="protein sequence ID" value="KAL0491796.1"/>
    <property type="molecule type" value="Genomic_DNA"/>
</dbReference>
<accession>A0AAW2ZSW0</accession>
<protein>
    <submittedName>
        <fullName evidence="7">Myotubularin-related protein</fullName>
    </submittedName>
</protein>
<feature type="region of interest" description="Disordered" evidence="5">
    <location>
        <begin position="16"/>
        <end position="113"/>
    </location>
</feature>
<comment type="similarity">
    <text evidence="1">Belongs to the protein-tyrosine phosphatase family. Non-receptor class myotubularin subfamily.</text>
</comment>
<evidence type="ECO:0000313" key="8">
    <source>
        <dbReference type="Proteomes" id="UP001431209"/>
    </source>
</evidence>
<dbReference type="GO" id="GO:0005737">
    <property type="term" value="C:cytoplasm"/>
    <property type="evidence" value="ECO:0007669"/>
    <property type="project" value="TreeGrafter"/>
</dbReference>
<feature type="active site" description="Phosphocysteine intermediate" evidence="2">
    <location>
        <position position="546"/>
    </location>
</feature>
<gene>
    <name evidence="7" type="ORF">AKO1_010214</name>
</gene>
<dbReference type="InterPro" id="IPR030564">
    <property type="entry name" value="Myotubularin"/>
</dbReference>
<evidence type="ECO:0000256" key="4">
    <source>
        <dbReference type="SAM" id="Coils"/>
    </source>
</evidence>
<dbReference type="SUPFAM" id="SSF52799">
    <property type="entry name" value="(Phosphotyrosine protein) phosphatases II"/>
    <property type="match status" value="1"/>
</dbReference>
<dbReference type="GO" id="GO:0004438">
    <property type="term" value="F:phosphatidylinositol-3-phosphate phosphatase activity"/>
    <property type="evidence" value="ECO:0007669"/>
    <property type="project" value="TreeGrafter"/>
</dbReference>
<feature type="binding site" evidence="3">
    <location>
        <begin position="483"/>
        <end position="484"/>
    </location>
    <ligand>
        <name>substrate</name>
    </ligand>
</feature>
<feature type="domain" description="Myotubularin phosphatase" evidence="6">
    <location>
        <begin position="270"/>
        <end position="735"/>
    </location>
</feature>
<feature type="region of interest" description="Disordered" evidence="5">
    <location>
        <begin position="393"/>
        <end position="417"/>
    </location>
</feature>
<sequence>MRQSILKAFGISEPDTFVYEEDLDSTKIEGSSTEGDSVSRQGSVGAISSDTIISSTPPIYQPPPLEGRQRTVTVTDKVERSRSPSQKSDENELISNSNNSKAPTNTFRERNKLSSSEAEISSFNVNKMLTANEPVYYPGEELRKKDALVSEWNGYSGHNCDWISGVLYITNYRIIFRPHKCSTYDDVHTYQGSNIPLGTIHKVEKTGGKTNKTEHTYLIELATKDLRHIKFSFMPANQTRGSIFNLLREENYTFFCYNYKLPATDNMLDGWKLYDPEREFTRQGLFGPDRSHISPDGNPAWRLSAANVDYKMCETYSAKMVVPADMTDEEILATAGFRSKGRIPVLSWWCRDTGVSLTRSAQPLIGFNLSVRNKKFKDDHRMIQAILHANPSCKIPADTHSDASGRSPNPNNVAQQPQPQVVLPILDANGTPMLNQPHQNGEDRFMIVDLRPRANAEVNRVIHGAGYEKNYKDCELQFLNIANIHVVRASYFRLSELCLNTGGMDPQWYSKAEATNWLDHVRTILVASQFVTTTLQRDRSSILCHCSDGWDRTSQVVCLSQMMLDPYFRTMEGFAVLVEKEWLAYGHQFHKRCGHGSRNSFNFQERGPIFIQYLDCVFQLIRQHPTAFEYNNTFLMFVADELYNCRFGTFLYDCERERMEKKVPTTTPSLWTYLLNPSVMLNEPTELQPNRTTTQQQHVAVQNQFFNPFYDPDSTKDTLMPDLRHANIRFWTSYWLRYAKDPLGYQYHHQEPDQMVHKKAMEYLSDMNVMQDYKSRVESKNEHTVQTFQKEFRNMYQEIDELKSTCQEWKTRHENDTQSLMLVCEKQRQELERWSSGANGMSGATLADREAQLQQQEQIEKIQMERALRKKDDKVSADRRKRSEATPHYERSGSNSTSPQLPEQSFEQLREECDSWKQKFLDLQVELLQKNNHERRELLNVVDNQPNNDVTDQELERMKGYVLQLQGTIMRQRQYMQQRHWQENEQSTHEAIPPAMNRVDSWESVNDTWRTVSENLGNVQHENRR</sequence>
<feature type="compositionally biased region" description="Basic and acidic residues" evidence="5">
    <location>
        <begin position="76"/>
        <end position="90"/>
    </location>
</feature>
<dbReference type="Proteomes" id="UP001431209">
    <property type="component" value="Unassembled WGS sequence"/>
</dbReference>
<evidence type="ECO:0000256" key="1">
    <source>
        <dbReference type="ARBA" id="ARBA00007471"/>
    </source>
</evidence>
<dbReference type="Pfam" id="PF02893">
    <property type="entry name" value="GRAM"/>
    <property type="match status" value="1"/>
</dbReference>
<evidence type="ECO:0000313" key="7">
    <source>
        <dbReference type="EMBL" id="KAL0491796.1"/>
    </source>
</evidence>
<dbReference type="PANTHER" id="PTHR10807">
    <property type="entry name" value="MYOTUBULARIN-RELATED"/>
    <property type="match status" value="1"/>
</dbReference>
<evidence type="ECO:0000259" key="6">
    <source>
        <dbReference type="PROSITE" id="PS51339"/>
    </source>
</evidence>
<dbReference type="Gene3D" id="2.30.29.30">
    <property type="entry name" value="Pleckstrin-homology domain (PH domain)/Phosphotyrosine-binding domain (PTB)"/>
    <property type="match status" value="1"/>
</dbReference>
<name>A0AAW2ZSW0_9EUKA</name>
<comment type="caution">
    <text evidence="7">The sequence shown here is derived from an EMBL/GenBank/DDBJ whole genome shotgun (WGS) entry which is preliminary data.</text>
</comment>
<proteinExistence type="inferred from homology"/>
<reference evidence="7 8" key="1">
    <citation type="submission" date="2024-03" db="EMBL/GenBank/DDBJ databases">
        <title>The Acrasis kona genome and developmental transcriptomes reveal deep origins of eukaryotic multicellular pathways.</title>
        <authorList>
            <person name="Sheikh S."/>
            <person name="Fu C.-J."/>
            <person name="Brown M.W."/>
            <person name="Baldauf S.L."/>
        </authorList>
    </citation>
    <scope>NUCLEOTIDE SEQUENCE [LARGE SCALE GENOMIC DNA]</scope>
    <source>
        <strain evidence="7 8">ATCC MYA-3509</strain>
    </source>
</reference>
<feature type="compositionally biased region" description="Polar residues" evidence="5">
    <location>
        <begin position="28"/>
        <end position="42"/>
    </location>
</feature>
<feature type="compositionally biased region" description="Polar residues" evidence="5">
    <location>
        <begin position="93"/>
        <end position="106"/>
    </location>
</feature>
<evidence type="ECO:0000256" key="2">
    <source>
        <dbReference type="PIRSR" id="PIRSR630564-1"/>
    </source>
</evidence>
<feature type="binding site" evidence="3">
    <location>
        <begin position="546"/>
        <end position="552"/>
    </location>
    <ligand>
        <name>substrate</name>
    </ligand>
</feature>
<evidence type="ECO:0000256" key="3">
    <source>
        <dbReference type="PIRSR" id="PIRSR630564-2"/>
    </source>
</evidence>
<organism evidence="7 8">
    <name type="scientific">Acrasis kona</name>
    <dbReference type="NCBI Taxonomy" id="1008807"/>
    <lineage>
        <taxon>Eukaryota</taxon>
        <taxon>Discoba</taxon>
        <taxon>Heterolobosea</taxon>
        <taxon>Tetramitia</taxon>
        <taxon>Eutetramitia</taxon>
        <taxon>Acrasidae</taxon>
        <taxon>Acrasis</taxon>
    </lineage>
</organism>
<feature type="coiled-coil region" evidence="4">
    <location>
        <begin position="785"/>
        <end position="812"/>
    </location>
</feature>
<feature type="region of interest" description="Disordered" evidence="5">
    <location>
        <begin position="865"/>
        <end position="909"/>
    </location>
</feature>
<dbReference type="CDD" id="cd14507">
    <property type="entry name" value="PTP-MTM-like"/>
    <property type="match status" value="1"/>
</dbReference>
<dbReference type="GO" id="GO:0046856">
    <property type="term" value="P:phosphatidylinositol dephosphorylation"/>
    <property type="evidence" value="ECO:0007669"/>
    <property type="project" value="TreeGrafter"/>
</dbReference>
<dbReference type="InterPro" id="IPR004182">
    <property type="entry name" value="GRAM"/>
</dbReference>
<dbReference type="PROSITE" id="PS51339">
    <property type="entry name" value="PPASE_MYOTUBULARIN"/>
    <property type="match status" value="1"/>
</dbReference>
<dbReference type="InterPro" id="IPR010569">
    <property type="entry name" value="Myotubularin-like_Pase_dom"/>
</dbReference>
<feature type="compositionally biased region" description="Low complexity" evidence="5">
    <location>
        <begin position="408"/>
        <end position="417"/>
    </location>
</feature>
<dbReference type="InterPro" id="IPR029021">
    <property type="entry name" value="Prot-tyrosine_phosphatase-like"/>
</dbReference>
<evidence type="ECO:0000256" key="5">
    <source>
        <dbReference type="SAM" id="MobiDB-lite"/>
    </source>
</evidence>
<dbReference type="SUPFAM" id="SSF50729">
    <property type="entry name" value="PH domain-like"/>
    <property type="match status" value="1"/>
</dbReference>
<feature type="compositionally biased region" description="Basic and acidic residues" evidence="5">
    <location>
        <begin position="865"/>
        <end position="891"/>
    </location>
</feature>
<dbReference type="InterPro" id="IPR011993">
    <property type="entry name" value="PH-like_dom_sf"/>
</dbReference>
<feature type="compositionally biased region" description="Polar residues" evidence="5">
    <location>
        <begin position="892"/>
        <end position="907"/>
    </location>
</feature>
<dbReference type="AlphaFoldDB" id="A0AAW2ZSW0"/>